<name>A0A5C1A3Q6_9BACT</name>
<keyword evidence="2" id="KW-0121">Carboxypeptidase</keyword>
<dbReference type="RefSeq" id="WP_246173636.1">
    <property type="nucleotide sequence ID" value="NZ_CP042425.1"/>
</dbReference>
<evidence type="ECO:0000313" key="3">
    <source>
        <dbReference type="Proteomes" id="UP000324974"/>
    </source>
</evidence>
<dbReference type="Proteomes" id="UP000324974">
    <property type="component" value="Chromosome"/>
</dbReference>
<dbReference type="AlphaFoldDB" id="A0A5C1A3Q6"/>
<sequence>MYFNILRAMTVALAVGFFPALVGCGAGGDKAAAPKTALRVKLTVDGKPTLTAGLVTLYQGGSKVTEVNLNPDSTAEVLNVSAGAYQITVTNTEQGSPYGKGVKLPTRYADPNQSGFTVNVDAEGATRTLELKSN</sequence>
<accession>A0A5C1A3Q6</accession>
<keyword evidence="2" id="KW-0645">Protease</keyword>
<keyword evidence="3" id="KW-1185">Reference proteome</keyword>
<keyword evidence="2" id="KW-0378">Hydrolase</keyword>
<evidence type="ECO:0000256" key="1">
    <source>
        <dbReference type="SAM" id="SignalP"/>
    </source>
</evidence>
<feature type="chain" id="PRO_5022939515" evidence="1">
    <location>
        <begin position="23"/>
        <end position="134"/>
    </location>
</feature>
<dbReference type="GO" id="GO:0004180">
    <property type="term" value="F:carboxypeptidase activity"/>
    <property type="evidence" value="ECO:0007669"/>
    <property type="project" value="UniProtKB-KW"/>
</dbReference>
<dbReference type="PROSITE" id="PS51257">
    <property type="entry name" value="PROKAR_LIPOPROTEIN"/>
    <property type="match status" value="1"/>
</dbReference>
<feature type="signal peptide" evidence="1">
    <location>
        <begin position="1"/>
        <end position="22"/>
    </location>
</feature>
<proteinExistence type="predicted"/>
<evidence type="ECO:0000313" key="2">
    <source>
        <dbReference type="EMBL" id="QEL13721.1"/>
    </source>
</evidence>
<gene>
    <name evidence="2" type="ORF">PX52LOC_00579</name>
</gene>
<organism evidence="2 3">
    <name type="scientific">Limnoglobus roseus</name>
    <dbReference type="NCBI Taxonomy" id="2598579"/>
    <lineage>
        <taxon>Bacteria</taxon>
        <taxon>Pseudomonadati</taxon>
        <taxon>Planctomycetota</taxon>
        <taxon>Planctomycetia</taxon>
        <taxon>Gemmatales</taxon>
        <taxon>Gemmataceae</taxon>
        <taxon>Limnoglobus</taxon>
    </lineage>
</organism>
<protein>
    <submittedName>
        <fullName evidence="2">Carboxypeptidase regulatory-like domain-containing protein</fullName>
    </submittedName>
</protein>
<keyword evidence="1" id="KW-0732">Signal</keyword>
<reference evidence="3" key="1">
    <citation type="submission" date="2019-08" db="EMBL/GenBank/DDBJ databases">
        <title>Limnoglobus roseus gen. nov., sp. nov., a novel freshwater planctomycete with a giant genome from the family Gemmataceae.</title>
        <authorList>
            <person name="Kulichevskaya I.S."/>
            <person name="Naumoff D.G."/>
            <person name="Miroshnikov K."/>
            <person name="Ivanova A."/>
            <person name="Philippov D.A."/>
            <person name="Hakobyan A."/>
            <person name="Rijpstra I.C."/>
            <person name="Sinninghe Damste J.S."/>
            <person name="Liesack W."/>
            <person name="Dedysh S.N."/>
        </authorList>
    </citation>
    <scope>NUCLEOTIDE SEQUENCE [LARGE SCALE GENOMIC DNA]</scope>
    <source>
        <strain evidence="3">PX52</strain>
    </source>
</reference>
<dbReference type="EMBL" id="CP042425">
    <property type="protein sequence ID" value="QEL13721.1"/>
    <property type="molecule type" value="Genomic_DNA"/>
</dbReference>
<dbReference type="KEGG" id="lrs:PX52LOC_00579"/>